<evidence type="ECO:0000256" key="1">
    <source>
        <dbReference type="SAM" id="Phobius"/>
    </source>
</evidence>
<sequence length="163" mass="19473">MFLFYGFSGSIDFQNMLNKLKENKSKIFIAIVVVIGFTLIRTFERKLFYDPFLGYFNADFHSIPYPPVENLKLFTGLFFRYFLNSALSLWLIYALFQDREIFKFSLLIYSVLLVIFLIAFFIILGYFADGSWLLFYVRRFLIQPILVLLFIPGFYYQLQKTKK</sequence>
<dbReference type="Proteomes" id="UP000319267">
    <property type="component" value="Unassembled WGS sequence"/>
</dbReference>
<keyword evidence="3" id="KW-1185">Reference proteome</keyword>
<dbReference type="AlphaFoldDB" id="A0A521CC89"/>
<dbReference type="EMBL" id="FXTQ01000002">
    <property type="protein sequence ID" value="SMO57057.1"/>
    <property type="molecule type" value="Genomic_DNA"/>
</dbReference>
<feature type="transmembrane region" description="Helical" evidence="1">
    <location>
        <begin position="78"/>
        <end position="96"/>
    </location>
</feature>
<evidence type="ECO:0000313" key="3">
    <source>
        <dbReference type="Proteomes" id="UP000319267"/>
    </source>
</evidence>
<name>A0A521CC89_9FLAO</name>
<feature type="transmembrane region" description="Helical" evidence="1">
    <location>
        <begin position="140"/>
        <end position="158"/>
    </location>
</feature>
<dbReference type="InterPro" id="IPR026414">
    <property type="entry name" value="ExosoTase_F-assoc_memb"/>
</dbReference>
<gene>
    <name evidence="2" type="ORF">SAMN06265220_102216</name>
</gene>
<dbReference type="NCBIfam" id="TIGR04127">
    <property type="entry name" value="flavo_near_exo"/>
    <property type="match status" value="1"/>
</dbReference>
<evidence type="ECO:0000313" key="2">
    <source>
        <dbReference type="EMBL" id="SMO57057.1"/>
    </source>
</evidence>
<keyword evidence="1" id="KW-0472">Membrane</keyword>
<feature type="transmembrane region" description="Helical" evidence="1">
    <location>
        <begin position="27"/>
        <end position="43"/>
    </location>
</feature>
<keyword evidence="1" id="KW-0812">Transmembrane</keyword>
<keyword evidence="1" id="KW-1133">Transmembrane helix</keyword>
<organism evidence="2 3">
    <name type="scientific">Flavobacterium nitrogenifigens</name>
    <dbReference type="NCBI Taxonomy" id="1617283"/>
    <lineage>
        <taxon>Bacteria</taxon>
        <taxon>Pseudomonadati</taxon>
        <taxon>Bacteroidota</taxon>
        <taxon>Flavobacteriia</taxon>
        <taxon>Flavobacteriales</taxon>
        <taxon>Flavobacteriaceae</taxon>
        <taxon>Flavobacterium</taxon>
    </lineage>
</organism>
<protein>
    <submittedName>
        <fullName evidence="2">Exosortase F-associated protein</fullName>
    </submittedName>
</protein>
<reference evidence="2 3" key="1">
    <citation type="submission" date="2017-05" db="EMBL/GenBank/DDBJ databases">
        <authorList>
            <person name="Varghese N."/>
            <person name="Submissions S."/>
        </authorList>
    </citation>
    <scope>NUCLEOTIDE SEQUENCE [LARGE SCALE GENOMIC DNA]</scope>
    <source>
        <strain evidence="2 3">DSM 29982</strain>
    </source>
</reference>
<accession>A0A521CC89</accession>
<feature type="transmembrane region" description="Helical" evidence="1">
    <location>
        <begin position="108"/>
        <end position="128"/>
    </location>
</feature>
<proteinExistence type="predicted"/>